<dbReference type="AlphaFoldDB" id="A0A667XCH3"/>
<evidence type="ECO:0000313" key="2">
    <source>
        <dbReference type="Proteomes" id="UP000472263"/>
    </source>
</evidence>
<reference evidence="1" key="3">
    <citation type="submission" date="2025-09" db="UniProtKB">
        <authorList>
            <consortium name="Ensembl"/>
        </authorList>
    </citation>
    <scope>IDENTIFICATION</scope>
</reference>
<proteinExistence type="predicted"/>
<name>A0A667XCH3_9TELE</name>
<dbReference type="InterPro" id="IPR046350">
    <property type="entry name" value="Cystatin_sf"/>
</dbReference>
<dbReference type="Ensembl" id="ENSMMDT00005006804.1">
    <property type="protein sequence ID" value="ENSMMDP00005006631.1"/>
    <property type="gene ID" value="ENSMMDG00005003627.1"/>
</dbReference>
<dbReference type="Proteomes" id="UP000472263">
    <property type="component" value="Chromosome 21"/>
</dbReference>
<sequence length="147" mass="16710">MTIKIYLSIYLSTSCEEQSVLFSALFLCVLTLRGAPLQIYRPMVYQAAAASVSRINQLNPGPRLYRASHATVRLNRSHELLLELVVRETQCGRALMRQLDRCAIRPGPAVVSTHRHTHTHTHTHTALCFHHFRGHYIDLYSFPGDLS</sequence>
<evidence type="ECO:0000313" key="1">
    <source>
        <dbReference type="Ensembl" id="ENSMMDP00005006631.1"/>
    </source>
</evidence>
<keyword evidence="2" id="KW-1185">Reference proteome</keyword>
<reference evidence="1" key="1">
    <citation type="submission" date="2019-06" db="EMBL/GenBank/DDBJ databases">
        <authorList>
            <consortium name="Wellcome Sanger Institute Data Sharing"/>
        </authorList>
    </citation>
    <scope>NUCLEOTIDE SEQUENCE [LARGE SCALE GENOMIC DNA]</scope>
</reference>
<reference evidence="1" key="2">
    <citation type="submission" date="2025-08" db="UniProtKB">
        <authorList>
            <consortium name="Ensembl"/>
        </authorList>
    </citation>
    <scope>IDENTIFICATION</scope>
</reference>
<dbReference type="InParanoid" id="A0A667XCH3"/>
<protein>
    <submittedName>
        <fullName evidence="1">Uncharacterized protein</fullName>
    </submittedName>
</protein>
<accession>A0A667XCH3</accession>
<organism evidence="1 2">
    <name type="scientific">Myripristis murdjan</name>
    <name type="common">pinecone soldierfish</name>
    <dbReference type="NCBI Taxonomy" id="586833"/>
    <lineage>
        <taxon>Eukaryota</taxon>
        <taxon>Metazoa</taxon>
        <taxon>Chordata</taxon>
        <taxon>Craniata</taxon>
        <taxon>Vertebrata</taxon>
        <taxon>Euteleostomi</taxon>
        <taxon>Actinopterygii</taxon>
        <taxon>Neopterygii</taxon>
        <taxon>Teleostei</taxon>
        <taxon>Neoteleostei</taxon>
        <taxon>Acanthomorphata</taxon>
        <taxon>Holocentriformes</taxon>
        <taxon>Holocentridae</taxon>
        <taxon>Myripristis</taxon>
    </lineage>
</organism>
<dbReference type="PROSITE" id="PS51257">
    <property type="entry name" value="PROKAR_LIPOPROTEIN"/>
    <property type="match status" value="1"/>
</dbReference>
<dbReference type="SUPFAM" id="SSF54403">
    <property type="entry name" value="Cystatin/monellin"/>
    <property type="match status" value="1"/>
</dbReference>